<dbReference type="SMART" id="SM00271">
    <property type="entry name" value="DnaJ"/>
    <property type="match status" value="1"/>
</dbReference>
<sequence length="459" mass="49265">MSLPSITSRKPIPYAQCLCSACGSEVQYQIPGPTHPDLVGVWGNAGWSAVNVKCWNCPAVFQISVKPDARGASAAGTGARSTGASKPASASASGAGTPNFGPSGSGTDEKPVSTEYYDELGVSPTASAGAIKKAYYAMAMKYHPDKNPGNVEAEDKFKKISEAYQVLSDPDLRKKYNQYGKQSSMPEGGMMNPEEFFRQQFGGDRFVDIIGDISIARDFKDAMSASASDADTTTPPTPEEKEKKDAELLDMKMKAREARVEKLAENLIRKLSIFTESPMDKIATEAFTAKMEMEAEELKNASYGIELLHSIGYTYSLKAKQYLSGLGGYWHSMVEKGYIVSETVATFKSAIELQKSFAQLSEADKKGQLTPEERAKLEEAAATRGLEALWKGSKLEVESVLRDVCDMVLGDKTISKEVQKNRAAALKIVGQVYQDVKGEATSPVKAAAAAAAAAASAAT</sequence>
<dbReference type="OMA" id="DEQFKHY"/>
<dbReference type="VEuPathDB" id="FungiDB:AMAG_01284"/>
<evidence type="ECO:0000313" key="3">
    <source>
        <dbReference type="EMBL" id="KNE55387.1"/>
    </source>
</evidence>
<evidence type="ECO:0000313" key="4">
    <source>
        <dbReference type="Proteomes" id="UP000054350"/>
    </source>
</evidence>
<feature type="region of interest" description="Disordered" evidence="1">
    <location>
        <begin position="225"/>
        <end position="244"/>
    </location>
</feature>
<evidence type="ECO:0000259" key="2">
    <source>
        <dbReference type="PROSITE" id="PS50076"/>
    </source>
</evidence>
<dbReference type="PROSITE" id="PS50076">
    <property type="entry name" value="DNAJ_2"/>
    <property type="match status" value="1"/>
</dbReference>
<dbReference type="PANTHER" id="PTHR44924">
    <property type="entry name" value="DNAJ SUBFAMILY A MEMBER 2"/>
    <property type="match status" value="1"/>
</dbReference>
<dbReference type="PANTHER" id="PTHR44924:SF1">
    <property type="entry name" value="DNAJ SUBFAMILY A MEMBER 2"/>
    <property type="match status" value="1"/>
</dbReference>
<dbReference type="Proteomes" id="UP000054350">
    <property type="component" value="Unassembled WGS sequence"/>
</dbReference>
<feature type="region of interest" description="Disordered" evidence="1">
    <location>
        <begin position="71"/>
        <end position="112"/>
    </location>
</feature>
<dbReference type="Gene3D" id="1.10.287.110">
    <property type="entry name" value="DnaJ domain"/>
    <property type="match status" value="1"/>
</dbReference>
<dbReference type="InterPro" id="IPR026894">
    <property type="entry name" value="DnaJ_X"/>
</dbReference>
<dbReference type="STRING" id="578462.A0A0L0RYB7"/>
<keyword evidence="4" id="KW-1185">Reference proteome</keyword>
<dbReference type="Pfam" id="PF14308">
    <property type="entry name" value="DnaJ-X"/>
    <property type="match status" value="1"/>
</dbReference>
<dbReference type="PRINTS" id="PR00625">
    <property type="entry name" value="JDOMAIN"/>
</dbReference>
<dbReference type="InterPro" id="IPR018253">
    <property type="entry name" value="DnaJ_domain_CS"/>
</dbReference>
<dbReference type="OrthoDB" id="552049at2759"/>
<reference evidence="3 4" key="1">
    <citation type="submission" date="2009-11" db="EMBL/GenBank/DDBJ databases">
        <title>Annotation of Allomyces macrogynus ATCC 38327.</title>
        <authorList>
            <consortium name="The Broad Institute Genome Sequencing Platform"/>
            <person name="Russ C."/>
            <person name="Cuomo C."/>
            <person name="Burger G."/>
            <person name="Gray M.W."/>
            <person name="Holland P.W.H."/>
            <person name="King N."/>
            <person name="Lang F.B.F."/>
            <person name="Roger A.J."/>
            <person name="Ruiz-Trillo I."/>
            <person name="Young S.K."/>
            <person name="Zeng Q."/>
            <person name="Gargeya S."/>
            <person name="Fitzgerald M."/>
            <person name="Haas B."/>
            <person name="Abouelleil A."/>
            <person name="Alvarado L."/>
            <person name="Arachchi H.M."/>
            <person name="Berlin A."/>
            <person name="Chapman S.B."/>
            <person name="Gearin G."/>
            <person name="Goldberg J."/>
            <person name="Griggs A."/>
            <person name="Gujja S."/>
            <person name="Hansen M."/>
            <person name="Heiman D."/>
            <person name="Howarth C."/>
            <person name="Larimer J."/>
            <person name="Lui A."/>
            <person name="MacDonald P.J.P."/>
            <person name="McCowen C."/>
            <person name="Montmayeur A."/>
            <person name="Murphy C."/>
            <person name="Neiman D."/>
            <person name="Pearson M."/>
            <person name="Priest M."/>
            <person name="Roberts A."/>
            <person name="Saif S."/>
            <person name="Shea T."/>
            <person name="Sisk P."/>
            <person name="Stolte C."/>
            <person name="Sykes S."/>
            <person name="Wortman J."/>
            <person name="Nusbaum C."/>
            <person name="Birren B."/>
        </authorList>
    </citation>
    <scope>NUCLEOTIDE SEQUENCE [LARGE SCALE GENOMIC DNA]</scope>
    <source>
        <strain evidence="3 4">ATCC 38327</strain>
    </source>
</reference>
<reference evidence="4" key="2">
    <citation type="submission" date="2009-11" db="EMBL/GenBank/DDBJ databases">
        <title>The Genome Sequence of Allomyces macrogynus strain ATCC 38327.</title>
        <authorList>
            <consortium name="The Broad Institute Genome Sequencing Platform"/>
            <person name="Russ C."/>
            <person name="Cuomo C."/>
            <person name="Shea T."/>
            <person name="Young S.K."/>
            <person name="Zeng Q."/>
            <person name="Koehrsen M."/>
            <person name="Haas B."/>
            <person name="Borodovsky M."/>
            <person name="Guigo R."/>
            <person name="Alvarado L."/>
            <person name="Berlin A."/>
            <person name="Borenstein D."/>
            <person name="Chen Z."/>
            <person name="Engels R."/>
            <person name="Freedman E."/>
            <person name="Gellesch M."/>
            <person name="Goldberg J."/>
            <person name="Griggs A."/>
            <person name="Gujja S."/>
            <person name="Heiman D."/>
            <person name="Hepburn T."/>
            <person name="Howarth C."/>
            <person name="Jen D."/>
            <person name="Larson L."/>
            <person name="Lewis B."/>
            <person name="Mehta T."/>
            <person name="Park D."/>
            <person name="Pearson M."/>
            <person name="Roberts A."/>
            <person name="Saif S."/>
            <person name="Shenoy N."/>
            <person name="Sisk P."/>
            <person name="Stolte C."/>
            <person name="Sykes S."/>
            <person name="Walk T."/>
            <person name="White J."/>
            <person name="Yandava C."/>
            <person name="Burger G."/>
            <person name="Gray M.W."/>
            <person name="Holland P.W.H."/>
            <person name="King N."/>
            <person name="Lang F.B.F."/>
            <person name="Roger A.J."/>
            <person name="Ruiz-Trillo I."/>
            <person name="Lander E."/>
            <person name="Nusbaum C."/>
        </authorList>
    </citation>
    <scope>NUCLEOTIDE SEQUENCE [LARGE SCALE GENOMIC DNA]</scope>
    <source>
        <strain evidence="4">ATCC 38327</strain>
    </source>
</reference>
<dbReference type="Pfam" id="PF00226">
    <property type="entry name" value="DnaJ"/>
    <property type="match status" value="1"/>
</dbReference>
<feature type="domain" description="J" evidence="2">
    <location>
        <begin position="115"/>
        <end position="180"/>
    </location>
</feature>
<protein>
    <recommendedName>
        <fullName evidence="2">J domain-containing protein</fullName>
    </recommendedName>
</protein>
<accession>A0A0L0RYB7</accession>
<dbReference type="InterPro" id="IPR001623">
    <property type="entry name" value="DnaJ_domain"/>
</dbReference>
<feature type="compositionally biased region" description="Low complexity" evidence="1">
    <location>
        <begin position="225"/>
        <end position="234"/>
    </location>
</feature>
<dbReference type="InterPro" id="IPR036869">
    <property type="entry name" value="J_dom_sf"/>
</dbReference>
<gene>
    <name evidence="3" type="ORF">AMAG_01284</name>
</gene>
<feature type="compositionally biased region" description="Low complexity" evidence="1">
    <location>
        <begin position="71"/>
        <end position="98"/>
    </location>
</feature>
<dbReference type="SUPFAM" id="SSF46565">
    <property type="entry name" value="Chaperone J-domain"/>
    <property type="match status" value="1"/>
</dbReference>
<dbReference type="CDD" id="cd06257">
    <property type="entry name" value="DnaJ"/>
    <property type="match status" value="1"/>
</dbReference>
<dbReference type="AlphaFoldDB" id="A0A0L0RYB7"/>
<organism evidence="3 4">
    <name type="scientific">Allomyces macrogynus (strain ATCC 38327)</name>
    <name type="common">Allomyces javanicus var. macrogynus</name>
    <dbReference type="NCBI Taxonomy" id="578462"/>
    <lineage>
        <taxon>Eukaryota</taxon>
        <taxon>Fungi</taxon>
        <taxon>Fungi incertae sedis</taxon>
        <taxon>Blastocladiomycota</taxon>
        <taxon>Blastocladiomycetes</taxon>
        <taxon>Blastocladiales</taxon>
        <taxon>Blastocladiaceae</taxon>
        <taxon>Allomyces</taxon>
    </lineage>
</organism>
<dbReference type="eggNOG" id="KOG0691">
    <property type="taxonomic scope" value="Eukaryota"/>
</dbReference>
<name>A0A0L0RYB7_ALLM3</name>
<proteinExistence type="predicted"/>
<dbReference type="EMBL" id="GG745329">
    <property type="protein sequence ID" value="KNE55387.1"/>
    <property type="molecule type" value="Genomic_DNA"/>
</dbReference>
<dbReference type="PROSITE" id="PS00636">
    <property type="entry name" value="DNAJ_1"/>
    <property type="match status" value="1"/>
</dbReference>
<evidence type="ECO:0000256" key="1">
    <source>
        <dbReference type="SAM" id="MobiDB-lite"/>
    </source>
</evidence>